<keyword evidence="3" id="KW-1185">Reference proteome</keyword>
<feature type="region of interest" description="Disordered" evidence="1">
    <location>
        <begin position="218"/>
        <end position="238"/>
    </location>
</feature>
<dbReference type="InterPro" id="IPR016031">
    <property type="entry name" value="Trp_RNA-bd_attenuator-like_dom"/>
</dbReference>
<proteinExistence type="predicted"/>
<accession>A0A543KMQ1</accession>
<reference evidence="2 3" key="1">
    <citation type="submission" date="2019-06" db="EMBL/GenBank/DDBJ databases">
        <title>Sequencing the genomes of 1000 actinobacteria strains.</title>
        <authorList>
            <person name="Klenk H.-P."/>
        </authorList>
    </citation>
    <scope>NUCLEOTIDE SEQUENCE [LARGE SCALE GENOMIC DNA]</scope>
    <source>
        <strain evidence="2 3">DSM 12362</strain>
    </source>
</reference>
<dbReference type="Gene3D" id="3.60.160.10">
    <property type="entry name" value="Mitochondrial biogenesis AIM24"/>
    <property type="match status" value="1"/>
</dbReference>
<comment type="caution">
    <text evidence="2">The sequence shown here is derived from an EMBL/GenBank/DDBJ whole genome shotgun (WGS) entry which is preliminary data.</text>
</comment>
<evidence type="ECO:0000256" key="1">
    <source>
        <dbReference type="SAM" id="MobiDB-lite"/>
    </source>
</evidence>
<feature type="compositionally biased region" description="Basic and acidic residues" evidence="1">
    <location>
        <begin position="218"/>
        <end position="229"/>
    </location>
</feature>
<organism evidence="2 3">
    <name type="scientific">Ornithinimicrobium humiphilum</name>
    <dbReference type="NCBI Taxonomy" id="125288"/>
    <lineage>
        <taxon>Bacteria</taxon>
        <taxon>Bacillati</taxon>
        <taxon>Actinomycetota</taxon>
        <taxon>Actinomycetes</taxon>
        <taxon>Micrococcales</taxon>
        <taxon>Ornithinimicrobiaceae</taxon>
        <taxon>Ornithinimicrobium</taxon>
    </lineage>
</organism>
<dbReference type="PANTHER" id="PTHR38074:SF1">
    <property type="entry name" value="ALTERED INHERITANCE OF MITOCHONDRIA PROTEIN 24, MITOCHONDRIAL"/>
    <property type="match status" value="1"/>
</dbReference>
<dbReference type="SUPFAM" id="SSF51219">
    <property type="entry name" value="TRAP-like"/>
    <property type="match status" value="1"/>
</dbReference>
<dbReference type="Pfam" id="PF01987">
    <property type="entry name" value="AIM24"/>
    <property type="match status" value="1"/>
</dbReference>
<dbReference type="RefSeq" id="WP_141817981.1">
    <property type="nucleotide sequence ID" value="NZ_BAAAIL010000003.1"/>
</dbReference>
<evidence type="ECO:0000313" key="2">
    <source>
        <dbReference type="EMBL" id="TQM96346.1"/>
    </source>
</evidence>
<sequence length="238" mass="25207">MAIHGSLFEDFREAESRDQFTRQNSKLLKVRMDYGPVWARLGSMVAYQGDVRFANRGSGSMERMLKSAFTGEGVPLMEATGQGELFLADDAADVQVIYLDHDMVSVNGANVLAFSSSIEWDIHRVSARGGALAGGMFNVSLRGSGYVAVTTRGEPVALDVAEAPTYADAHAVVLWTAGVRMDVRVDTGGLGSLLRGGTGETVQMAFTGNGHVLVQPAESRDTGAGEKTGKGGLGALFE</sequence>
<protein>
    <submittedName>
        <fullName evidence="2">Uncharacterized protein (AIM24 family)</fullName>
    </submittedName>
</protein>
<evidence type="ECO:0000313" key="3">
    <source>
        <dbReference type="Proteomes" id="UP000315133"/>
    </source>
</evidence>
<dbReference type="EMBL" id="VFPU01000001">
    <property type="protein sequence ID" value="TQM96346.1"/>
    <property type="molecule type" value="Genomic_DNA"/>
</dbReference>
<dbReference type="PANTHER" id="PTHR38074">
    <property type="entry name" value="ALTERED INHERITANCE OF MITOCHONDRIA PROTEIN 24, MITOCHONDRIAL"/>
    <property type="match status" value="1"/>
</dbReference>
<gene>
    <name evidence="2" type="ORF">FB476_1212</name>
</gene>
<dbReference type="Proteomes" id="UP000315133">
    <property type="component" value="Unassembled WGS sequence"/>
</dbReference>
<dbReference type="OrthoDB" id="6048299at2"/>
<dbReference type="AlphaFoldDB" id="A0A543KMQ1"/>
<dbReference type="InterPro" id="IPR036983">
    <property type="entry name" value="AIM24_sf"/>
</dbReference>
<dbReference type="InterPro" id="IPR002838">
    <property type="entry name" value="AIM24"/>
</dbReference>
<name>A0A543KMQ1_9MICO</name>